<accession>A0AA36J5Z8</accession>
<dbReference type="GO" id="GO:0016567">
    <property type="term" value="P:protein ubiquitination"/>
    <property type="evidence" value="ECO:0007669"/>
    <property type="project" value="TreeGrafter"/>
</dbReference>
<evidence type="ECO:0000256" key="8">
    <source>
        <dbReference type="SAM" id="Phobius"/>
    </source>
</evidence>
<protein>
    <recommendedName>
        <fullName evidence="11">Anaphase-promoting complex subunit 6</fullName>
    </recommendedName>
</protein>
<dbReference type="SUPFAM" id="SSF48452">
    <property type="entry name" value="TPR-like"/>
    <property type="match status" value="1"/>
</dbReference>
<keyword evidence="3" id="KW-0498">Mitosis</keyword>
<keyword evidence="6" id="KW-0131">Cell cycle</keyword>
<evidence type="ECO:0000256" key="7">
    <source>
        <dbReference type="PROSITE-ProRule" id="PRU00339"/>
    </source>
</evidence>
<feature type="repeat" description="TPR" evidence="7">
    <location>
        <begin position="186"/>
        <end position="219"/>
    </location>
</feature>
<evidence type="ECO:0008006" key="11">
    <source>
        <dbReference type="Google" id="ProtNLM"/>
    </source>
</evidence>
<dbReference type="GO" id="GO:0031145">
    <property type="term" value="P:anaphase-promoting complex-dependent catabolic process"/>
    <property type="evidence" value="ECO:0007669"/>
    <property type="project" value="TreeGrafter"/>
</dbReference>
<evidence type="ECO:0000256" key="2">
    <source>
        <dbReference type="ARBA" id="ARBA00022737"/>
    </source>
</evidence>
<dbReference type="EMBL" id="CAUJNA010003350">
    <property type="protein sequence ID" value="CAJ1399836.1"/>
    <property type="molecule type" value="Genomic_DNA"/>
</dbReference>
<feature type="repeat" description="TPR" evidence="7">
    <location>
        <begin position="82"/>
        <end position="115"/>
    </location>
</feature>
<keyword evidence="8" id="KW-0472">Membrane</keyword>
<name>A0AA36J5Z8_9DINO</name>
<evidence type="ECO:0000256" key="4">
    <source>
        <dbReference type="ARBA" id="ARBA00022786"/>
    </source>
</evidence>
<dbReference type="GO" id="GO:0005737">
    <property type="term" value="C:cytoplasm"/>
    <property type="evidence" value="ECO:0007669"/>
    <property type="project" value="TreeGrafter"/>
</dbReference>
<dbReference type="PANTHER" id="PTHR12558">
    <property type="entry name" value="CELL DIVISION CYCLE 16,23,27"/>
    <property type="match status" value="1"/>
</dbReference>
<keyword evidence="4" id="KW-0833">Ubl conjugation pathway</keyword>
<reference evidence="9" key="1">
    <citation type="submission" date="2023-08" db="EMBL/GenBank/DDBJ databases">
        <authorList>
            <person name="Chen Y."/>
            <person name="Shah S."/>
            <person name="Dougan E. K."/>
            <person name="Thang M."/>
            <person name="Chan C."/>
        </authorList>
    </citation>
    <scope>NUCLEOTIDE SEQUENCE</scope>
</reference>
<evidence type="ECO:0000313" key="9">
    <source>
        <dbReference type="EMBL" id="CAJ1399836.1"/>
    </source>
</evidence>
<dbReference type="Pfam" id="PF13432">
    <property type="entry name" value="TPR_16"/>
    <property type="match status" value="1"/>
</dbReference>
<feature type="repeat" description="TPR" evidence="7">
    <location>
        <begin position="220"/>
        <end position="253"/>
    </location>
</feature>
<dbReference type="PANTHER" id="PTHR12558:SF9">
    <property type="entry name" value="CELL DIVISION CYCLE PROTEIN 16 HOMOLOG"/>
    <property type="match status" value="1"/>
</dbReference>
<keyword evidence="5 7" id="KW-0802">TPR repeat</keyword>
<feature type="transmembrane region" description="Helical" evidence="8">
    <location>
        <begin position="12"/>
        <end position="37"/>
    </location>
</feature>
<keyword evidence="8" id="KW-0812">Transmembrane</keyword>
<keyword evidence="10" id="KW-1185">Reference proteome</keyword>
<sequence>MVSKKVLEEDPYHLAALPVHISSLVMLNMTNVVFYVAHQLMNAYPSTAVAWYTAGCYYYMIKKYEHARRFFHKALSFDTCFAPAWVAYGHAFAQHDESDQALAAYRTASRLFPGCQLPWLFIGMEYVRTNSLQLAQQCLECARTLMPSDPRVFNEKLGVVAYHKRNYEEAVQLLRRAISLCSSPDEAMHTNLGHALLKCEQHGVALEAFRNAQRLDPKSSSALAGVAFALHLQGKLDEAIDFYHRALSLERNDAFCAEMLNYAVMEALDNNMDTFT</sequence>
<dbReference type="Proteomes" id="UP001178507">
    <property type="component" value="Unassembled WGS sequence"/>
</dbReference>
<evidence type="ECO:0000256" key="6">
    <source>
        <dbReference type="ARBA" id="ARBA00023306"/>
    </source>
</evidence>
<evidence type="ECO:0000256" key="3">
    <source>
        <dbReference type="ARBA" id="ARBA00022776"/>
    </source>
</evidence>
<evidence type="ECO:0000256" key="1">
    <source>
        <dbReference type="ARBA" id="ARBA00022618"/>
    </source>
</evidence>
<gene>
    <name evidence="9" type="ORF">EVOR1521_LOCUS23304</name>
</gene>
<feature type="transmembrane region" description="Helical" evidence="8">
    <location>
        <begin position="43"/>
        <end position="61"/>
    </location>
</feature>
<proteinExistence type="predicted"/>
<dbReference type="InterPro" id="IPR019734">
    <property type="entry name" value="TPR_rpt"/>
</dbReference>
<keyword evidence="1" id="KW-0132">Cell division</keyword>
<dbReference type="GO" id="GO:0045842">
    <property type="term" value="P:positive regulation of mitotic metaphase/anaphase transition"/>
    <property type="evidence" value="ECO:0007669"/>
    <property type="project" value="TreeGrafter"/>
</dbReference>
<dbReference type="PROSITE" id="PS50005">
    <property type="entry name" value="TPR"/>
    <property type="match status" value="4"/>
</dbReference>
<evidence type="ECO:0000256" key="5">
    <source>
        <dbReference type="ARBA" id="ARBA00022803"/>
    </source>
</evidence>
<comment type="caution">
    <text evidence="9">The sequence shown here is derived from an EMBL/GenBank/DDBJ whole genome shotgun (WGS) entry which is preliminary data.</text>
</comment>
<evidence type="ECO:0000313" key="10">
    <source>
        <dbReference type="Proteomes" id="UP001178507"/>
    </source>
</evidence>
<dbReference type="SMART" id="SM00028">
    <property type="entry name" value="TPR"/>
    <property type="match status" value="6"/>
</dbReference>
<dbReference type="GO" id="GO:0051301">
    <property type="term" value="P:cell division"/>
    <property type="evidence" value="ECO:0007669"/>
    <property type="project" value="UniProtKB-KW"/>
</dbReference>
<feature type="repeat" description="TPR" evidence="7">
    <location>
        <begin position="48"/>
        <end position="81"/>
    </location>
</feature>
<keyword evidence="8" id="KW-1133">Transmembrane helix</keyword>
<dbReference type="GO" id="GO:0005680">
    <property type="term" value="C:anaphase-promoting complex"/>
    <property type="evidence" value="ECO:0007669"/>
    <property type="project" value="TreeGrafter"/>
</dbReference>
<dbReference type="Gene3D" id="1.25.40.10">
    <property type="entry name" value="Tetratricopeptide repeat domain"/>
    <property type="match status" value="1"/>
</dbReference>
<dbReference type="AlphaFoldDB" id="A0AA36J5Z8"/>
<organism evidence="9 10">
    <name type="scientific">Effrenium voratum</name>
    <dbReference type="NCBI Taxonomy" id="2562239"/>
    <lineage>
        <taxon>Eukaryota</taxon>
        <taxon>Sar</taxon>
        <taxon>Alveolata</taxon>
        <taxon>Dinophyceae</taxon>
        <taxon>Suessiales</taxon>
        <taxon>Symbiodiniaceae</taxon>
        <taxon>Effrenium</taxon>
    </lineage>
</organism>
<keyword evidence="2" id="KW-0677">Repeat</keyword>
<dbReference type="InterPro" id="IPR011990">
    <property type="entry name" value="TPR-like_helical_dom_sf"/>
</dbReference>
<dbReference type="Pfam" id="PF13374">
    <property type="entry name" value="TPR_10"/>
    <property type="match status" value="1"/>
</dbReference>